<feature type="domain" description="Eukaryotic translation initiation factor 3 subunit G N-terminal" evidence="1">
    <location>
        <begin position="98"/>
        <end position="189"/>
    </location>
</feature>
<dbReference type="Pfam" id="PF12353">
    <property type="entry name" value="eIF3g"/>
    <property type="match status" value="1"/>
</dbReference>
<keyword evidence="2" id="KW-0396">Initiation factor</keyword>
<dbReference type="VEuPathDB" id="ToxoDB:CSUI_007043"/>
<dbReference type="GeneID" id="94430404"/>
<dbReference type="AlphaFoldDB" id="A0A2C6KPS6"/>
<feature type="non-terminal residue" evidence="2">
    <location>
        <position position="1"/>
    </location>
</feature>
<protein>
    <submittedName>
        <fullName evidence="2">Eukaryotic translation initiation factor</fullName>
    </submittedName>
</protein>
<sequence>LSSSLIPILLSFHCFYLFFSVLPSSASSSIPFLLVSCSILFLLASSSPPVCSSSSTCHSSFLSSLFFSLCVERKWADFELDDDYELGDLVNTASGFETKPDEEGIKTVTNYTQTLRGETLKVTKRIRVIRKCQRINKEVYARKNIMPFGLDAEDGDPSQRATTVRSHEEIVIEIPRSSKQRKFKEEEEDDDFYMADLNPSKSTRDLRQKFRALREDEEGVCF</sequence>
<dbReference type="GO" id="GO:0003743">
    <property type="term" value="F:translation initiation factor activity"/>
    <property type="evidence" value="ECO:0007669"/>
    <property type="project" value="UniProtKB-KW"/>
</dbReference>
<feature type="non-terminal residue" evidence="2">
    <location>
        <position position="222"/>
    </location>
</feature>
<evidence type="ECO:0000313" key="2">
    <source>
        <dbReference type="EMBL" id="PHJ19129.1"/>
    </source>
</evidence>
<keyword evidence="3" id="KW-1185">Reference proteome</keyword>
<dbReference type="RefSeq" id="XP_067920831.1">
    <property type="nucleotide sequence ID" value="XM_068067193.1"/>
</dbReference>
<comment type="caution">
    <text evidence="2">The sequence shown here is derived from an EMBL/GenBank/DDBJ whole genome shotgun (WGS) entry which is preliminary data.</text>
</comment>
<keyword evidence="2" id="KW-0648">Protein biosynthesis</keyword>
<accession>A0A2C6KPS6</accession>
<name>A0A2C6KPS6_9APIC</name>
<proteinExistence type="predicted"/>
<dbReference type="InterPro" id="IPR024675">
    <property type="entry name" value="eIF3g_N"/>
</dbReference>
<evidence type="ECO:0000259" key="1">
    <source>
        <dbReference type="Pfam" id="PF12353"/>
    </source>
</evidence>
<organism evidence="2 3">
    <name type="scientific">Cystoisospora suis</name>
    <dbReference type="NCBI Taxonomy" id="483139"/>
    <lineage>
        <taxon>Eukaryota</taxon>
        <taxon>Sar</taxon>
        <taxon>Alveolata</taxon>
        <taxon>Apicomplexa</taxon>
        <taxon>Conoidasida</taxon>
        <taxon>Coccidia</taxon>
        <taxon>Eucoccidiorida</taxon>
        <taxon>Eimeriorina</taxon>
        <taxon>Sarcocystidae</taxon>
        <taxon>Cystoisospora</taxon>
    </lineage>
</organism>
<dbReference type="OrthoDB" id="1749473at2759"/>
<dbReference type="EMBL" id="MIGC01003625">
    <property type="protein sequence ID" value="PHJ19129.1"/>
    <property type="molecule type" value="Genomic_DNA"/>
</dbReference>
<evidence type="ECO:0000313" key="3">
    <source>
        <dbReference type="Proteomes" id="UP000221165"/>
    </source>
</evidence>
<reference evidence="2 3" key="1">
    <citation type="journal article" date="2017" name="Int. J. Parasitol.">
        <title>The genome of the protozoan parasite Cystoisospora suis and a reverse vaccinology approach to identify vaccine candidates.</title>
        <authorList>
            <person name="Palmieri N."/>
            <person name="Shrestha A."/>
            <person name="Ruttkowski B."/>
            <person name="Beck T."/>
            <person name="Vogl C."/>
            <person name="Tomley F."/>
            <person name="Blake D.P."/>
            <person name="Joachim A."/>
        </authorList>
    </citation>
    <scope>NUCLEOTIDE SEQUENCE [LARGE SCALE GENOMIC DNA]</scope>
    <source>
        <strain evidence="2 3">Wien I</strain>
    </source>
</reference>
<dbReference type="Proteomes" id="UP000221165">
    <property type="component" value="Unassembled WGS sequence"/>
</dbReference>
<gene>
    <name evidence="2" type="ORF">CSUI_007043</name>
</gene>